<dbReference type="GO" id="GO:0031072">
    <property type="term" value="F:heat shock protein binding"/>
    <property type="evidence" value="ECO:0007669"/>
    <property type="project" value="InterPro"/>
</dbReference>
<keyword evidence="5" id="KW-0143">Chaperone</keyword>
<dbReference type="PANTHER" id="PTHR43096:SF52">
    <property type="entry name" value="DNAJ HOMOLOG 1, MITOCHONDRIAL-RELATED"/>
    <property type="match status" value="1"/>
</dbReference>
<dbReference type="Proteomes" id="UP000265520">
    <property type="component" value="Unassembled WGS sequence"/>
</dbReference>
<dbReference type="PANTHER" id="PTHR43096">
    <property type="entry name" value="DNAJ HOMOLOG 1, MITOCHONDRIAL-RELATED"/>
    <property type="match status" value="1"/>
</dbReference>
<dbReference type="InterPro" id="IPR036410">
    <property type="entry name" value="HSP_DnaJ_Cys-rich_dom_sf"/>
</dbReference>
<sequence length="104" mass="10782">GSGVPPGTRPETCKRCKGSGVMYVQTGMFRMQSTCVTCKGTGKIVSSFCQSCKGAKVVKGTKSIKLKTIPGMDNNDTLKVSGGGGADPDGHHSGDLFVTIKVLQ</sequence>
<dbReference type="FunFam" id="2.10.230.10:FF:000002">
    <property type="entry name" value="Molecular chaperone DnaJ"/>
    <property type="match status" value="1"/>
</dbReference>
<feature type="domain" description="CR-type" evidence="7">
    <location>
        <begin position="1"/>
        <end position="61"/>
    </location>
</feature>
<dbReference type="AlphaFoldDB" id="A0A392MXB6"/>
<evidence type="ECO:0000256" key="4">
    <source>
        <dbReference type="ARBA" id="ARBA00022833"/>
    </source>
</evidence>
<dbReference type="GO" id="GO:0005737">
    <property type="term" value="C:cytoplasm"/>
    <property type="evidence" value="ECO:0007669"/>
    <property type="project" value="TreeGrafter"/>
</dbReference>
<keyword evidence="1 6" id="KW-0479">Metal-binding</keyword>
<dbReference type="InterPro" id="IPR001305">
    <property type="entry name" value="HSP_DnaJ_Cys-rich_dom"/>
</dbReference>
<protein>
    <submittedName>
        <fullName evidence="8">Chaperone protein dnaJ mitochondrial-like</fullName>
    </submittedName>
</protein>
<evidence type="ECO:0000256" key="6">
    <source>
        <dbReference type="PROSITE-ProRule" id="PRU00546"/>
    </source>
</evidence>
<evidence type="ECO:0000259" key="7">
    <source>
        <dbReference type="PROSITE" id="PS51188"/>
    </source>
</evidence>
<evidence type="ECO:0000313" key="9">
    <source>
        <dbReference type="Proteomes" id="UP000265520"/>
    </source>
</evidence>
<dbReference type="CDD" id="cd10719">
    <property type="entry name" value="DnaJ_zf"/>
    <property type="match status" value="1"/>
</dbReference>
<keyword evidence="2" id="KW-0677">Repeat</keyword>
<evidence type="ECO:0000313" key="8">
    <source>
        <dbReference type="EMBL" id="MCH91348.1"/>
    </source>
</evidence>
<evidence type="ECO:0000256" key="5">
    <source>
        <dbReference type="ARBA" id="ARBA00023186"/>
    </source>
</evidence>
<name>A0A392MXB6_9FABA</name>
<dbReference type="Gene3D" id="2.60.260.20">
    <property type="entry name" value="Urease metallochaperone UreE, N-terminal domain"/>
    <property type="match status" value="1"/>
</dbReference>
<keyword evidence="9" id="KW-1185">Reference proteome</keyword>
<proteinExistence type="predicted"/>
<dbReference type="Pfam" id="PF00684">
    <property type="entry name" value="DnaJ_CXXCXGXG"/>
    <property type="match status" value="1"/>
</dbReference>
<organism evidence="8 9">
    <name type="scientific">Trifolium medium</name>
    <dbReference type="NCBI Taxonomy" id="97028"/>
    <lineage>
        <taxon>Eukaryota</taxon>
        <taxon>Viridiplantae</taxon>
        <taxon>Streptophyta</taxon>
        <taxon>Embryophyta</taxon>
        <taxon>Tracheophyta</taxon>
        <taxon>Spermatophyta</taxon>
        <taxon>Magnoliopsida</taxon>
        <taxon>eudicotyledons</taxon>
        <taxon>Gunneridae</taxon>
        <taxon>Pentapetalae</taxon>
        <taxon>rosids</taxon>
        <taxon>fabids</taxon>
        <taxon>Fabales</taxon>
        <taxon>Fabaceae</taxon>
        <taxon>Papilionoideae</taxon>
        <taxon>50 kb inversion clade</taxon>
        <taxon>NPAAA clade</taxon>
        <taxon>Hologalegina</taxon>
        <taxon>IRL clade</taxon>
        <taxon>Trifolieae</taxon>
        <taxon>Trifolium</taxon>
    </lineage>
</organism>
<evidence type="ECO:0000256" key="3">
    <source>
        <dbReference type="ARBA" id="ARBA00022771"/>
    </source>
</evidence>
<dbReference type="GO" id="GO:0008270">
    <property type="term" value="F:zinc ion binding"/>
    <property type="evidence" value="ECO:0007669"/>
    <property type="project" value="UniProtKB-KW"/>
</dbReference>
<feature type="non-terminal residue" evidence="8">
    <location>
        <position position="1"/>
    </location>
</feature>
<reference evidence="8 9" key="1">
    <citation type="journal article" date="2018" name="Front. Plant Sci.">
        <title>Red Clover (Trifolium pratense) and Zigzag Clover (T. medium) - A Picture of Genomic Similarities and Differences.</title>
        <authorList>
            <person name="Dluhosova J."/>
            <person name="Istvanek J."/>
            <person name="Nedelnik J."/>
            <person name="Repkova J."/>
        </authorList>
    </citation>
    <scope>NUCLEOTIDE SEQUENCE [LARGE SCALE GENOMIC DNA]</scope>
    <source>
        <strain evidence="9">cv. 10/8</strain>
        <tissue evidence="8">Leaf</tissue>
    </source>
</reference>
<evidence type="ECO:0000256" key="2">
    <source>
        <dbReference type="ARBA" id="ARBA00022737"/>
    </source>
</evidence>
<gene>
    <name evidence="8" type="ORF">A2U01_0012275</name>
</gene>
<dbReference type="Gene3D" id="2.10.230.10">
    <property type="entry name" value="Heat shock protein DnaJ, cysteine-rich domain"/>
    <property type="match status" value="1"/>
</dbReference>
<accession>A0A392MXB6</accession>
<dbReference type="GO" id="GO:0042026">
    <property type="term" value="P:protein refolding"/>
    <property type="evidence" value="ECO:0007669"/>
    <property type="project" value="TreeGrafter"/>
</dbReference>
<comment type="caution">
    <text evidence="8">The sequence shown here is derived from an EMBL/GenBank/DDBJ whole genome shotgun (WGS) entry which is preliminary data.</text>
</comment>
<dbReference type="EMBL" id="LXQA010020238">
    <property type="protein sequence ID" value="MCH91348.1"/>
    <property type="molecule type" value="Genomic_DNA"/>
</dbReference>
<dbReference type="PROSITE" id="PS51188">
    <property type="entry name" value="ZF_CR"/>
    <property type="match status" value="1"/>
</dbReference>
<evidence type="ECO:0000256" key="1">
    <source>
        <dbReference type="ARBA" id="ARBA00022723"/>
    </source>
</evidence>
<keyword evidence="4 6" id="KW-0862">Zinc</keyword>
<dbReference type="GO" id="GO:0051082">
    <property type="term" value="F:unfolded protein binding"/>
    <property type="evidence" value="ECO:0007669"/>
    <property type="project" value="InterPro"/>
</dbReference>
<dbReference type="SUPFAM" id="SSF57938">
    <property type="entry name" value="DnaJ/Hsp40 cysteine-rich domain"/>
    <property type="match status" value="1"/>
</dbReference>
<keyword evidence="3 6" id="KW-0863">Zinc-finger</keyword>
<dbReference type="InterPro" id="IPR008971">
    <property type="entry name" value="HSP40/DnaJ_pept-bd"/>
</dbReference>
<feature type="zinc finger region" description="CR-type" evidence="6">
    <location>
        <begin position="1"/>
        <end position="61"/>
    </location>
</feature>
<dbReference type="SUPFAM" id="SSF49493">
    <property type="entry name" value="HSP40/DnaJ peptide-binding domain"/>
    <property type="match status" value="1"/>
</dbReference>